<reference evidence="2 3" key="2">
    <citation type="submission" date="2023-11" db="EMBL/GenBank/DDBJ databases">
        <authorList>
            <person name="Lara A.C."/>
            <person name="Chronakova A."/>
        </authorList>
    </citation>
    <scope>NUCLEOTIDE SEQUENCE [LARGE SCALE GENOMIC DNA]</scope>
    <source>
        <strain evidence="2 3">BCCO 10_0798</strain>
    </source>
</reference>
<accession>A0ABU4U199</accession>
<sequence length="102" mass="11284">MFDCIDVDAAALRGAASAAREASETIVKAGELADFGETVERALKGSRTARYAAGLETLWHEELIRWSRDVADYEEKMSGTAETYERVDEERADALRREGNGK</sequence>
<feature type="region of interest" description="Disordered" evidence="1">
    <location>
        <begin position="78"/>
        <end position="102"/>
    </location>
</feature>
<proteinExistence type="predicted"/>
<dbReference type="EMBL" id="JAXAVV010000020">
    <property type="protein sequence ID" value="MDX8054349.1"/>
    <property type="molecule type" value="Genomic_DNA"/>
</dbReference>
<dbReference type="RefSeq" id="WP_319988142.1">
    <property type="nucleotide sequence ID" value="NZ_JAXAVV010000020.1"/>
</dbReference>
<gene>
    <name evidence="2" type="ORF">SK571_33685</name>
</gene>
<dbReference type="Pfam" id="PF10824">
    <property type="entry name" value="T7SS_ESX_EspC"/>
    <property type="match status" value="1"/>
</dbReference>
<name>A0ABU4U199_9PSEU</name>
<reference evidence="2 3" key="1">
    <citation type="submission" date="2023-11" db="EMBL/GenBank/DDBJ databases">
        <title>Lentzea sokolovensis, sp. nov., Lentzea kristufkii, sp. nov., and Lentzea miocenensis, sp. nov., rare actinobacteria from Sokolov Coal Basin, Miocene lacustrine sediment, Czech Republic.</title>
        <authorList>
            <person name="Lara A."/>
            <person name="Kotroba L."/>
            <person name="Nouioui I."/>
            <person name="Neumann-Schaal M."/>
            <person name="Mast Y."/>
            <person name="Chronakova A."/>
        </authorList>
    </citation>
    <scope>NUCLEOTIDE SEQUENCE [LARGE SCALE GENOMIC DNA]</scope>
    <source>
        <strain evidence="2 3">BCCO 10_0798</strain>
    </source>
</reference>
<evidence type="ECO:0000313" key="3">
    <source>
        <dbReference type="Proteomes" id="UP001271792"/>
    </source>
</evidence>
<protein>
    <submittedName>
        <fullName evidence="2">Type VII secretion target</fullName>
    </submittedName>
</protein>
<comment type="caution">
    <text evidence="2">The sequence shown here is derived from an EMBL/GenBank/DDBJ whole genome shotgun (WGS) entry which is preliminary data.</text>
</comment>
<dbReference type="Proteomes" id="UP001271792">
    <property type="component" value="Unassembled WGS sequence"/>
</dbReference>
<evidence type="ECO:0000313" key="2">
    <source>
        <dbReference type="EMBL" id="MDX8054349.1"/>
    </source>
</evidence>
<dbReference type="InterPro" id="IPR022536">
    <property type="entry name" value="EspC"/>
</dbReference>
<keyword evidence="3" id="KW-1185">Reference proteome</keyword>
<evidence type="ECO:0000256" key="1">
    <source>
        <dbReference type="SAM" id="MobiDB-lite"/>
    </source>
</evidence>
<organism evidence="2 3">
    <name type="scientific">Lentzea kristufekii</name>
    <dbReference type="NCBI Taxonomy" id="3095430"/>
    <lineage>
        <taxon>Bacteria</taxon>
        <taxon>Bacillati</taxon>
        <taxon>Actinomycetota</taxon>
        <taxon>Actinomycetes</taxon>
        <taxon>Pseudonocardiales</taxon>
        <taxon>Pseudonocardiaceae</taxon>
        <taxon>Lentzea</taxon>
    </lineage>
</organism>